<sequence>MVRQLESYHTMNEEDQSGGGFNETPLNELSAETRKQLACMLNRKKVLRSEEGYERDWRGIATLARQANYIPDQTPNPMELVLRNWTLNNPETATFGHLEKYLGIIDRWDVRDDIQENMTKDTQIYNNKQRLLEHARECPSPIRVSTETNNNHLGRDINILTAEDVTCLQQGRPLPTYNACVLYAEADIEHATEIMRNLEDPRYNFKLFLKHRDLLGGVPFEHVELSNFMATRCNHLIVVLTDEFLKSPENKYLVNFTHKLQIENQTRKIIQIVYNHNMVIPHTLAIYTYLNYAAHSSLYNFWDKLAKSLFDLDSLSIYTSRELYASPSAPETIAEDGVLHISLPETPRILLNDKDVTDMPLTERKSMEPALVTMTGDTSAPIPELKLKKKDKLLQKLTLNFNTTPSGTKKPLRHAYSTNGINMPERERTLSASNSNLSTTSESKKSSIKWRPKILKKVFTRSSTKLQVPS</sequence>
<dbReference type="GO" id="GO:0005886">
    <property type="term" value="C:plasma membrane"/>
    <property type="evidence" value="ECO:0007669"/>
    <property type="project" value="TreeGrafter"/>
</dbReference>
<proteinExistence type="predicted"/>
<keyword evidence="3" id="KW-1185">Reference proteome</keyword>
<dbReference type="GeneID" id="115623352"/>
<feature type="domain" description="TIR" evidence="2">
    <location>
        <begin position="175"/>
        <end position="309"/>
    </location>
</feature>
<dbReference type="InterPro" id="IPR035897">
    <property type="entry name" value="Toll_tir_struct_dom_sf"/>
</dbReference>
<dbReference type="GO" id="GO:0043123">
    <property type="term" value="P:positive regulation of canonical NF-kappaB signal transduction"/>
    <property type="evidence" value="ECO:0007669"/>
    <property type="project" value="InterPro"/>
</dbReference>
<feature type="compositionally biased region" description="Low complexity" evidence="1">
    <location>
        <begin position="430"/>
        <end position="441"/>
    </location>
</feature>
<evidence type="ECO:0000313" key="3">
    <source>
        <dbReference type="Proteomes" id="UP000504634"/>
    </source>
</evidence>
<dbReference type="PANTHER" id="PTHR15079:SF3">
    <property type="entry name" value="MYELOID DIFFERENTIATION PRIMARY RESPONSE PROTEIN MYD88"/>
    <property type="match status" value="1"/>
</dbReference>
<dbReference type="FunFam" id="3.40.50.10140:FF:000022">
    <property type="entry name" value="Myd88"/>
    <property type="match status" value="1"/>
</dbReference>
<feature type="region of interest" description="Disordered" evidence="1">
    <location>
        <begin position="420"/>
        <end position="449"/>
    </location>
</feature>
<accession>A0A6J2TBV8</accession>
<evidence type="ECO:0000313" key="4">
    <source>
        <dbReference type="RefSeq" id="XP_030373499.1"/>
    </source>
</evidence>
<protein>
    <submittedName>
        <fullName evidence="4">Myeloid differentiation primary response protein MyD88 isoform X1</fullName>
    </submittedName>
</protein>
<dbReference type="AlphaFoldDB" id="A0A6J2TBV8"/>
<dbReference type="InterPro" id="IPR000157">
    <property type="entry name" value="TIR_dom"/>
</dbReference>
<gene>
    <name evidence="4" type="primary">LOC115623352</name>
</gene>
<dbReference type="RefSeq" id="XP_030373499.1">
    <property type="nucleotide sequence ID" value="XM_030517639.1"/>
</dbReference>
<dbReference type="GO" id="GO:0050830">
    <property type="term" value="P:defense response to Gram-positive bacterium"/>
    <property type="evidence" value="ECO:0007669"/>
    <property type="project" value="TreeGrafter"/>
</dbReference>
<dbReference type="OrthoDB" id="10037120at2759"/>
<dbReference type="InterPro" id="IPR011029">
    <property type="entry name" value="DEATH-like_dom_sf"/>
</dbReference>
<dbReference type="PANTHER" id="PTHR15079">
    <property type="entry name" value="MYD88"/>
    <property type="match status" value="1"/>
</dbReference>
<feature type="region of interest" description="Disordered" evidence="1">
    <location>
        <begin position="1"/>
        <end position="25"/>
    </location>
</feature>
<dbReference type="GO" id="GO:0002755">
    <property type="term" value="P:MyD88-dependent toll-like receptor signaling pathway"/>
    <property type="evidence" value="ECO:0007669"/>
    <property type="project" value="InterPro"/>
</dbReference>
<dbReference type="Gene3D" id="1.10.533.10">
    <property type="entry name" value="Death Domain, Fas"/>
    <property type="match status" value="1"/>
</dbReference>
<dbReference type="SUPFAM" id="SSF52200">
    <property type="entry name" value="Toll/Interleukin receptor TIR domain"/>
    <property type="match status" value="1"/>
</dbReference>
<evidence type="ECO:0000256" key="1">
    <source>
        <dbReference type="SAM" id="MobiDB-lite"/>
    </source>
</evidence>
<organism evidence="3 4">
    <name type="scientific">Drosophila lebanonensis</name>
    <name type="common">Fruit fly</name>
    <name type="synonym">Scaptodrosophila lebanonensis</name>
    <dbReference type="NCBI Taxonomy" id="7225"/>
    <lineage>
        <taxon>Eukaryota</taxon>
        <taxon>Metazoa</taxon>
        <taxon>Ecdysozoa</taxon>
        <taxon>Arthropoda</taxon>
        <taxon>Hexapoda</taxon>
        <taxon>Insecta</taxon>
        <taxon>Pterygota</taxon>
        <taxon>Neoptera</taxon>
        <taxon>Endopterygota</taxon>
        <taxon>Diptera</taxon>
        <taxon>Brachycera</taxon>
        <taxon>Muscomorpha</taxon>
        <taxon>Ephydroidea</taxon>
        <taxon>Drosophilidae</taxon>
        <taxon>Scaptodrosophila</taxon>
    </lineage>
</organism>
<dbReference type="PROSITE" id="PS50104">
    <property type="entry name" value="TIR"/>
    <property type="match status" value="1"/>
</dbReference>
<dbReference type="Gene3D" id="3.40.50.10140">
    <property type="entry name" value="Toll/interleukin-1 receptor homology (TIR) domain"/>
    <property type="match status" value="1"/>
</dbReference>
<dbReference type="InterPro" id="IPR017281">
    <property type="entry name" value="Myelin_different_resp_MyD88"/>
</dbReference>
<dbReference type="GO" id="GO:0035325">
    <property type="term" value="F:Toll-like receptor binding"/>
    <property type="evidence" value="ECO:0007669"/>
    <property type="project" value="TreeGrafter"/>
</dbReference>
<dbReference type="GO" id="GO:0034142">
    <property type="term" value="P:toll-like receptor 4 signaling pathway"/>
    <property type="evidence" value="ECO:0007669"/>
    <property type="project" value="TreeGrafter"/>
</dbReference>
<name>A0A6J2TBV8_DROLE</name>
<evidence type="ECO:0000259" key="2">
    <source>
        <dbReference type="PROSITE" id="PS50104"/>
    </source>
</evidence>
<dbReference type="GO" id="GO:0070976">
    <property type="term" value="F:TIR domain binding"/>
    <property type="evidence" value="ECO:0007669"/>
    <property type="project" value="InterPro"/>
</dbReference>
<reference evidence="4" key="1">
    <citation type="submission" date="2025-08" db="UniProtKB">
        <authorList>
            <consortium name="RefSeq"/>
        </authorList>
    </citation>
    <scope>IDENTIFICATION</scope>
    <source>
        <strain evidence="4">11010-0011.00</strain>
        <tissue evidence="4">Whole body</tissue>
    </source>
</reference>
<dbReference type="CTD" id="4615"/>
<dbReference type="Proteomes" id="UP000504634">
    <property type="component" value="Unplaced"/>
</dbReference>
<dbReference type="GO" id="GO:0008063">
    <property type="term" value="P:Toll signaling pathway"/>
    <property type="evidence" value="ECO:0007669"/>
    <property type="project" value="TreeGrafter"/>
</dbReference>
<dbReference type="GO" id="GO:0045087">
    <property type="term" value="P:innate immune response"/>
    <property type="evidence" value="ECO:0007669"/>
    <property type="project" value="TreeGrafter"/>
</dbReference>
<dbReference type="SUPFAM" id="SSF47986">
    <property type="entry name" value="DEATH domain"/>
    <property type="match status" value="1"/>
</dbReference>